<feature type="compositionally biased region" description="Low complexity" evidence="1">
    <location>
        <begin position="336"/>
        <end position="347"/>
    </location>
</feature>
<feature type="compositionally biased region" description="Low complexity" evidence="1">
    <location>
        <begin position="174"/>
        <end position="186"/>
    </location>
</feature>
<dbReference type="GeneID" id="20249194"/>
<dbReference type="SUPFAM" id="SSF56219">
    <property type="entry name" value="DNase I-like"/>
    <property type="match status" value="1"/>
</dbReference>
<feature type="compositionally biased region" description="Basic residues" evidence="1">
    <location>
        <begin position="100"/>
        <end position="110"/>
    </location>
</feature>
<feature type="domain" description="Endonuclease/exonuclease/phosphatase" evidence="2">
    <location>
        <begin position="595"/>
        <end position="906"/>
    </location>
</feature>
<dbReference type="KEGG" id="lgi:LOTGIDRAFT_233228"/>
<dbReference type="CTD" id="20249194"/>
<dbReference type="EMBL" id="KB202124">
    <property type="protein sequence ID" value="ESO92200.1"/>
    <property type="molecule type" value="Genomic_DNA"/>
</dbReference>
<dbReference type="PANTHER" id="PTHR12121">
    <property type="entry name" value="CARBON CATABOLITE REPRESSOR PROTEIN 4"/>
    <property type="match status" value="1"/>
</dbReference>
<feature type="compositionally biased region" description="Low complexity" evidence="1">
    <location>
        <begin position="445"/>
        <end position="463"/>
    </location>
</feature>
<feature type="compositionally biased region" description="Basic and acidic residues" evidence="1">
    <location>
        <begin position="192"/>
        <end position="205"/>
    </location>
</feature>
<evidence type="ECO:0000313" key="3">
    <source>
        <dbReference type="EMBL" id="ESO92200.1"/>
    </source>
</evidence>
<evidence type="ECO:0000256" key="1">
    <source>
        <dbReference type="SAM" id="MobiDB-lite"/>
    </source>
</evidence>
<dbReference type="PANTHER" id="PTHR12121:SF98">
    <property type="entry name" value="ENDONUCLEASE_EXONUCLEASE_PHOSPHATASE DOMAIN-CONTAINING PROTEIN"/>
    <property type="match status" value="1"/>
</dbReference>
<feature type="compositionally biased region" description="Acidic residues" evidence="1">
    <location>
        <begin position="116"/>
        <end position="137"/>
    </location>
</feature>
<name>V4AAS0_LOTGI</name>
<dbReference type="RefSeq" id="XP_009057122.1">
    <property type="nucleotide sequence ID" value="XM_009058874.1"/>
</dbReference>
<keyword evidence="4" id="KW-1185">Reference proteome</keyword>
<dbReference type="InterPro" id="IPR005135">
    <property type="entry name" value="Endo/exonuclease/phosphatase"/>
</dbReference>
<accession>V4AAS0</accession>
<feature type="compositionally biased region" description="Polar residues" evidence="1">
    <location>
        <begin position="479"/>
        <end position="495"/>
    </location>
</feature>
<proteinExistence type="predicted"/>
<dbReference type="Gene3D" id="3.60.10.10">
    <property type="entry name" value="Endonuclease/exonuclease/phosphatase"/>
    <property type="match status" value="1"/>
</dbReference>
<dbReference type="OrthoDB" id="10253982at2759"/>
<protein>
    <recommendedName>
        <fullName evidence="2">Endonuclease/exonuclease/phosphatase domain-containing protein</fullName>
    </recommendedName>
</protein>
<feature type="compositionally biased region" description="Low complexity" evidence="1">
    <location>
        <begin position="507"/>
        <end position="517"/>
    </location>
</feature>
<feature type="region of interest" description="Disordered" evidence="1">
    <location>
        <begin position="1"/>
        <end position="429"/>
    </location>
</feature>
<feature type="compositionally biased region" description="Polar residues" evidence="1">
    <location>
        <begin position="150"/>
        <end position="166"/>
    </location>
</feature>
<feature type="compositionally biased region" description="Basic residues" evidence="1">
    <location>
        <begin position="65"/>
        <end position="74"/>
    </location>
</feature>
<gene>
    <name evidence="3" type="ORF">LOTGIDRAFT_233228</name>
</gene>
<feature type="compositionally biased region" description="Polar residues" evidence="1">
    <location>
        <begin position="518"/>
        <end position="538"/>
    </location>
</feature>
<feature type="compositionally biased region" description="Polar residues" evidence="1">
    <location>
        <begin position="405"/>
        <end position="429"/>
    </location>
</feature>
<dbReference type="HOGENOM" id="CLU_317682_0_0_1"/>
<dbReference type="Proteomes" id="UP000030746">
    <property type="component" value="Unassembled WGS sequence"/>
</dbReference>
<sequence>MPRVTRKSIVDSPEPTRRSSRAATQASSTSSKATPPPSRSRSKSVKKAGSEAGDGPEEIEEVKKPTGRGRSQSKKKVEDVESPAPRGTKRKAPSTSPKQTKGKGRGTAKRGKVDVELEDEPEEEEAVTEEPVEEAEPEESRGRSRKKGKTTASPKVTEKVATSSSSRGHKGKKTPAATPSPAKSSPRNQRGRKSEPTDVEQKEDADITDPIGADPVKASPVKTTPVKASPAKTTPVKPTSVAASPVKSGATPVVEPITPESEPEMSAIENISPAEPKPPVSIPVVATEARQTPGGGTKRKARDDDEQDVSVKRPHVSSAHGSSETVSSQKDKVDASSQSTKITSQSSEAAAKPDPTDDFEIISHNDVPAADSQEVQQCVPATQTKSTKPQVVSSPSKKVTPAPKVTTSEAVSSQSEAGSSAKQVSSGGCNTPVYFVVVSGQSGSVEVKSSTDSISTVDSSVDIGCYGDDRTPLPPKPSTAKTNITSQSSLSNVNHRAADSNQKEATSNKNSTNSINSQPATQSNQSENVTSSNTTNGVSHLEKPKVSPIKHFDPKPTPTSAFLTKYSKDIFNRNYLTNPALSNPVDSTRQFSLVSYNILADCHLQRGDYSYTSDQYLNQNYRHELLLRELKYLNADVICLQEVNPEYFSAILKPALQSLGYAGDLHKRCKEYFNEGEATFYKTSRFTMLEQKGLNLKDLAEREVMAGGLNEDVQTAVREYLDRADVLHLSRLQCNNTGKIVTIGNIHVIWDEFKSPDVQCIQIASAIKEIVNKAGNDTSPFIITGDFNSEISSSGYQLGRDGYLSDVNIQKLQSLENLQTKEGSKSLVNHLWRAFQHTASNLRSAYFTVQGQEPVVTSYTANMKTTVDYIFYNANSLDVNGTLQVVHHDVINKTGGLPSAEFPSDHVSLKAVFNLKP</sequence>
<evidence type="ECO:0000313" key="4">
    <source>
        <dbReference type="Proteomes" id="UP000030746"/>
    </source>
</evidence>
<dbReference type="InterPro" id="IPR036691">
    <property type="entry name" value="Endo/exonu/phosph_ase_sf"/>
</dbReference>
<feature type="compositionally biased region" description="Polar residues" evidence="1">
    <location>
        <begin position="373"/>
        <end position="397"/>
    </location>
</feature>
<dbReference type="InterPro" id="IPR050410">
    <property type="entry name" value="CCR4/nocturin_mRNA_transcr"/>
</dbReference>
<dbReference type="STRING" id="225164.V4AAS0"/>
<dbReference type="AlphaFoldDB" id="V4AAS0"/>
<feature type="region of interest" description="Disordered" evidence="1">
    <location>
        <begin position="445"/>
        <end position="553"/>
    </location>
</feature>
<organism evidence="3 4">
    <name type="scientific">Lottia gigantea</name>
    <name type="common">Giant owl limpet</name>
    <dbReference type="NCBI Taxonomy" id="225164"/>
    <lineage>
        <taxon>Eukaryota</taxon>
        <taxon>Metazoa</taxon>
        <taxon>Spiralia</taxon>
        <taxon>Lophotrochozoa</taxon>
        <taxon>Mollusca</taxon>
        <taxon>Gastropoda</taxon>
        <taxon>Patellogastropoda</taxon>
        <taxon>Lottioidea</taxon>
        <taxon>Lottiidae</taxon>
        <taxon>Lottia</taxon>
    </lineage>
</organism>
<dbReference type="GO" id="GO:0000175">
    <property type="term" value="F:3'-5'-RNA exonuclease activity"/>
    <property type="evidence" value="ECO:0007669"/>
    <property type="project" value="TreeGrafter"/>
</dbReference>
<dbReference type="Pfam" id="PF03372">
    <property type="entry name" value="Exo_endo_phos"/>
    <property type="match status" value="1"/>
</dbReference>
<feature type="compositionally biased region" description="Basic and acidic residues" evidence="1">
    <location>
        <begin position="540"/>
        <end position="553"/>
    </location>
</feature>
<feature type="compositionally biased region" description="Low complexity" evidence="1">
    <location>
        <begin position="21"/>
        <end position="33"/>
    </location>
</feature>
<dbReference type="OMA" id="NYKESDG"/>
<feature type="compositionally biased region" description="Polar residues" evidence="1">
    <location>
        <begin position="319"/>
        <end position="328"/>
    </location>
</feature>
<evidence type="ECO:0000259" key="2">
    <source>
        <dbReference type="Pfam" id="PF03372"/>
    </source>
</evidence>
<reference evidence="3 4" key="1">
    <citation type="journal article" date="2013" name="Nature">
        <title>Insights into bilaterian evolution from three spiralian genomes.</title>
        <authorList>
            <person name="Simakov O."/>
            <person name="Marletaz F."/>
            <person name="Cho S.J."/>
            <person name="Edsinger-Gonzales E."/>
            <person name="Havlak P."/>
            <person name="Hellsten U."/>
            <person name="Kuo D.H."/>
            <person name="Larsson T."/>
            <person name="Lv J."/>
            <person name="Arendt D."/>
            <person name="Savage R."/>
            <person name="Osoegawa K."/>
            <person name="de Jong P."/>
            <person name="Grimwood J."/>
            <person name="Chapman J.A."/>
            <person name="Shapiro H."/>
            <person name="Aerts A."/>
            <person name="Otillar R.P."/>
            <person name="Terry A.Y."/>
            <person name="Boore J.L."/>
            <person name="Grigoriev I.V."/>
            <person name="Lindberg D.R."/>
            <person name="Seaver E.C."/>
            <person name="Weisblat D.A."/>
            <person name="Putnam N.H."/>
            <person name="Rokhsar D.S."/>
        </authorList>
    </citation>
    <scope>NUCLEOTIDE SEQUENCE [LARGE SCALE GENOMIC DNA]</scope>
</reference>